<feature type="transmembrane region" description="Helical" evidence="1">
    <location>
        <begin position="89"/>
        <end position="111"/>
    </location>
</feature>
<dbReference type="KEGG" id="cle:Clole_2055"/>
<organism evidence="2 3">
    <name type="scientific">Cellulosilyticum lentocellum (strain ATCC 49066 / DSM 5427 / NCIMB 11756 / RHM5)</name>
    <name type="common">Clostridium lentocellum</name>
    <dbReference type="NCBI Taxonomy" id="642492"/>
    <lineage>
        <taxon>Bacteria</taxon>
        <taxon>Bacillati</taxon>
        <taxon>Bacillota</taxon>
        <taxon>Clostridia</taxon>
        <taxon>Lachnospirales</taxon>
        <taxon>Cellulosilyticaceae</taxon>
        <taxon>Cellulosilyticum</taxon>
    </lineage>
</organism>
<keyword evidence="3" id="KW-1185">Reference proteome</keyword>
<keyword evidence="1" id="KW-0812">Transmembrane</keyword>
<dbReference type="AlphaFoldDB" id="F2JQA7"/>
<dbReference type="eggNOG" id="COG0561">
    <property type="taxonomic scope" value="Bacteria"/>
</dbReference>
<keyword evidence="1" id="KW-0472">Membrane</keyword>
<dbReference type="HOGENOM" id="CLU_050521_1_0_9"/>
<sequence>MFVSLWHYLKGYVIVEVSGYMIEKFLNLALHHHIPMWDVVQKENKVCFKTPIEAFKCMKPDLKKAHCRAKIVGKKGFPFIAHRYKKRRFFVAGIVVFIAMLWLLSSFVWLVEVEGTERINSLDIIKSLEKKGYETGKLKSKMNLREAETYLLQQYPDIVWTGITYEGTRMMVRVAESVPKPEMSEMNEKPKMLIAKRDALVTYIAVEKGKPLIKAGDIVKKGELLVAGEMPRGEEDDSLYYTAAKAHIKGKTTYTASGTIQFQQEKKQYLNESSKKWTLKLFNKAFQLYASKPPQGNFDKQITLHQLRITKMFPLPFAIEVENRVAYKPMVYTLSEEDAKDRLLCELWEQIEGSLGVEAQILKREAFFKKTGDAITGTLHVIAEEDIGYRLDLDQGASQQIKEKTDYEQN</sequence>
<dbReference type="RefSeq" id="WP_013657063.1">
    <property type="nucleotide sequence ID" value="NC_015275.1"/>
</dbReference>
<gene>
    <name evidence="2" type="ordered locus">Clole_2055</name>
</gene>
<reference evidence="2 3" key="1">
    <citation type="journal article" date="2011" name="J. Bacteriol.">
        <title>Complete genome sequence of the cellulose-degrading bacterium Cellulosilyticum lentocellum.</title>
        <authorList>
            <consortium name="US DOE Joint Genome Institute"/>
            <person name="Miller D.A."/>
            <person name="Suen G."/>
            <person name="Bruce D."/>
            <person name="Copeland A."/>
            <person name="Cheng J.F."/>
            <person name="Detter C."/>
            <person name="Goodwin L.A."/>
            <person name="Han C.S."/>
            <person name="Hauser L.J."/>
            <person name="Land M.L."/>
            <person name="Lapidus A."/>
            <person name="Lucas S."/>
            <person name="Meincke L."/>
            <person name="Pitluck S."/>
            <person name="Tapia R."/>
            <person name="Teshima H."/>
            <person name="Woyke T."/>
            <person name="Fox B.G."/>
            <person name="Angert E.R."/>
            <person name="Currie C.R."/>
        </authorList>
    </citation>
    <scope>NUCLEOTIDE SEQUENCE [LARGE SCALE GENOMIC DNA]</scope>
    <source>
        <strain evidence="3">ATCC 49066 / DSM 5427 / NCIMB 11756 / RHM5</strain>
    </source>
</reference>
<evidence type="ECO:0000313" key="2">
    <source>
        <dbReference type="EMBL" id="ADZ83769.1"/>
    </source>
</evidence>
<dbReference type="STRING" id="642492.Clole_2055"/>
<dbReference type="NCBIfam" id="TIGR02876">
    <property type="entry name" value="spore_yqfD"/>
    <property type="match status" value="1"/>
</dbReference>
<evidence type="ECO:0000256" key="1">
    <source>
        <dbReference type="SAM" id="Phobius"/>
    </source>
</evidence>
<evidence type="ECO:0000313" key="3">
    <source>
        <dbReference type="Proteomes" id="UP000008467"/>
    </source>
</evidence>
<protein>
    <submittedName>
        <fullName evidence="2">Sporulation protein YqfD</fullName>
    </submittedName>
</protein>
<dbReference type="PIRSF" id="PIRSF029895">
    <property type="entry name" value="SpoIV"/>
    <property type="match status" value="1"/>
</dbReference>
<dbReference type="Pfam" id="PF06898">
    <property type="entry name" value="YqfD"/>
    <property type="match status" value="1"/>
</dbReference>
<dbReference type="InterPro" id="IPR010690">
    <property type="entry name" value="YqfD"/>
</dbReference>
<accession>F2JQA7</accession>
<dbReference type="Proteomes" id="UP000008467">
    <property type="component" value="Chromosome"/>
</dbReference>
<name>F2JQA7_CELLD</name>
<proteinExistence type="predicted"/>
<dbReference type="EMBL" id="CP002582">
    <property type="protein sequence ID" value="ADZ83769.1"/>
    <property type="molecule type" value="Genomic_DNA"/>
</dbReference>
<keyword evidence="1" id="KW-1133">Transmembrane helix</keyword>